<organism evidence="12 13">
    <name type="scientific">Zizania palustris</name>
    <name type="common">Northern wild rice</name>
    <dbReference type="NCBI Taxonomy" id="103762"/>
    <lineage>
        <taxon>Eukaryota</taxon>
        <taxon>Viridiplantae</taxon>
        <taxon>Streptophyta</taxon>
        <taxon>Embryophyta</taxon>
        <taxon>Tracheophyta</taxon>
        <taxon>Spermatophyta</taxon>
        <taxon>Magnoliopsida</taxon>
        <taxon>Liliopsida</taxon>
        <taxon>Poales</taxon>
        <taxon>Poaceae</taxon>
        <taxon>BOP clade</taxon>
        <taxon>Oryzoideae</taxon>
        <taxon>Oryzeae</taxon>
        <taxon>Zizaniinae</taxon>
        <taxon>Zizania</taxon>
    </lineage>
</organism>
<evidence type="ECO:0000313" key="12">
    <source>
        <dbReference type="EMBL" id="KAG8059317.1"/>
    </source>
</evidence>
<evidence type="ECO:0000313" key="13">
    <source>
        <dbReference type="Proteomes" id="UP000729402"/>
    </source>
</evidence>
<evidence type="ECO:0000259" key="11">
    <source>
        <dbReference type="PROSITE" id="PS50866"/>
    </source>
</evidence>
<dbReference type="PROSITE" id="PS50866">
    <property type="entry name" value="GOLD"/>
    <property type="match status" value="1"/>
</dbReference>
<keyword evidence="4 10" id="KW-0732">Signal</keyword>
<dbReference type="Proteomes" id="UP000729402">
    <property type="component" value="Unassembled WGS sequence"/>
</dbReference>
<dbReference type="InterPro" id="IPR015720">
    <property type="entry name" value="Emp24-like"/>
</dbReference>
<keyword evidence="5 9" id="KW-1133">Transmembrane helix</keyword>
<evidence type="ECO:0000256" key="2">
    <source>
        <dbReference type="ARBA" id="ARBA00007104"/>
    </source>
</evidence>
<dbReference type="GO" id="GO:0016020">
    <property type="term" value="C:membrane"/>
    <property type="evidence" value="ECO:0007669"/>
    <property type="project" value="UniProtKB-SubCell"/>
</dbReference>
<evidence type="ECO:0000256" key="7">
    <source>
        <dbReference type="RuleBase" id="RU003827"/>
    </source>
</evidence>
<evidence type="ECO:0000256" key="4">
    <source>
        <dbReference type="ARBA" id="ARBA00022729"/>
    </source>
</evidence>
<accession>A0A8J5SAH2</accession>
<comment type="similarity">
    <text evidence="2 7">Belongs to the EMP24/GP25L family.</text>
</comment>
<evidence type="ECO:0000256" key="6">
    <source>
        <dbReference type="ARBA" id="ARBA00023136"/>
    </source>
</evidence>
<evidence type="ECO:0000256" key="10">
    <source>
        <dbReference type="SAM" id="SignalP"/>
    </source>
</evidence>
<keyword evidence="6 9" id="KW-0472">Membrane</keyword>
<feature type="coiled-coil region" evidence="8">
    <location>
        <begin position="137"/>
        <end position="164"/>
    </location>
</feature>
<dbReference type="AlphaFoldDB" id="A0A8J5SAH2"/>
<reference evidence="12" key="1">
    <citation type="journal article" date="2021" name="bioRxiv">
        <title>Whole Genome Assembly and Annotation of Northern Wild Rice, Zizania palustris L., Supports a Whole Genome Duplication in the Zizania Genus.</title>
        <authorList>
            <person name="Haas M."/>
            <person name="Kono T."/>
            <person name="Macchietto M."/>
            <person name="Millas R."/>
            <person name="McGilp L."/>
            <person name="Shao M."/>
            <person name="Duquette J."/>
            <person name="Hirsch C.N."/>
            <person name="Kimball J."/>
        </authorList>
    </citation>
    <scope>NUCLEOTIDE SEQUENCE</scope>
    <source>
        <tissue evidence="12">Fresh leaf tissue</tissue>
    </source>
</reference>
<feature type="chain" id="PRO_5035326523" description="GOLD domain-containing protein" evidence="10">
    <location>
        <begin position="32"/>
        <end position="218"/>
    </location>
</feature>
<protein>
    <recommendedName>
        <fullName evidence="11">GOLD domain-containing protein</fullName>
    </recommendedName>
</protein>
<gene>
    <name evidence="12" type="ORF">GUJ93_ZPchr0002g25035</name>
</gene>
<dbReference type="Pfam" id="PF01105">
    <property type="entry name" value="EMP24_GP25L"/>
    <property type="match status" value="1"/>
</dbReference>
<comment type="subcellular location">
    <subcellularLocation>
        <location evidence="1 7">Membrane</location>
        <topology evidence="1 7">Single-pass type I membrane protein</topology>
    </subcellularLocation>
</comment>
<keyword evidence="13" id="KW-1185">Reference proteome</keyword>
<dbReference type="SMART" id="SM01190">
    <property type="entry name" value="EMP24_GP25L"/>
    <property type="match status" value="1"/>
</dbReference>
<name>A0A8J5SAH2_ZIZPA</name>
<keyword evidence="3 7" id="KW-0812">Transmembrane</keyword>
<dbReference type="EMBL" id="JAAALK010000287">
    <property type="protein sequence ID" value="KAG8059317.1"/>
    <property type="molecule type" value="Genomic_DNA"/>
</dbReference>
<sequence>MAAAASAASSPALALALTATVLAAACLCAEAVWLDLPQSGTKCVSEEIQANVVVLADYALMYESHPSSHPTIAVKVTSPYGNTLHHSESATVGQFAFTTSEAGNYLACFWIDSAEKGSGISVSLDWKIGIATKDWDAIAKKEKIEGVELELRKLEVAVQSIHQNMIYLKAREAEMRAVSEKTNSRVAWFSILSLSVCIVVSVLQSWHLQGYFHKKKLI</sequence>
<evidence type="ECO:0000256" key="8">
    <source>
        <dbReference type="SAM" id="Coils"/>
    </source>
</evidence>
<feature type="domain" description="GOLD" evidence="11">
    <location>
        <begin position="41"/>
        <end position="153"/>
    </location>
</feature>
<evidence type="ECO:0000256" key="3">
    <source>
        <dbReference type="ARBA" id="ARBA00022692"/>
    </source>
</evidence>
<dbReference type="InterPro" id="IPR009038">
    <property type="entry name" value="GOLD_dom"/>
</dbReference>
<evidence type="ECO:0000256" key="5">
    <source>
        <dbReference type="ARBA" id="ARBA00022989"/>
    </source>
</evidence>
<feature type="transmembrane region" description="Helical" evidence="9">
    <location>
        <begin position="186"/>
        <end position="206"/>
    </location>
</feature>
<proteinExistence type="inferred from homology"/>
<evidence type="ECO:0000256" key="9">
    <source>
        <dbReference type="SAM" id="Phobius"/>
    </source>
</evidence>
<keyword evidence="8" id="KW-0175">Coiled coil</keyword>
<reference evidence="12" key="2">
    <citation type="submission" date="2021-02" db="EMBL/GenBank/DDBJ databases">
        <authorList>
            <person name="Kimball J.A."/>
            <person name="Haas M.W."/>
            <person name="Macchietto M."/>
            <person name="Kono T."/>
            <person name="Duquette J."/>
            <person name="Shao M."/>
        </authorList>
    </citation>
    <scope>NUCLEOTIDE SEQUENCE</scope>
    <source>
        <tissue evidence="12">Fresh leaf tissue</tissue>
    </source>
</reference>
<dbReference type="OrthoDB" id="759142at2759"/>
<evidence type="ECO:0000256" key="1">
    <source>
        <dbReference type="ARBA" id="ARBA00004479"/>
    </source>
</evidence>
<dbReference type="PANTHER" id="PTHR22811">
    <property type="entry name" value="TRANSMEMBRANE EMP24 DOMAIN-CONTAINING PROTEIN"/>
    <property type="match status" value="1"/>
</dbReference>
<comment type="caution">
    <text evidence="12">The sequence shown here is derived from an EMBL/GenBank/DDBJ whole genome shotgun (WGS) entry which is preliminary data.</text>
</comment>
<feature type="signal peptide" evidence="10">
    <location>
        <begin position="1"/>
        <end position="31"/>
    </location>
</feature>